<sequence length="516" mass="56227">MWSPLLLLPIGASLTYQSPLIVERQNPAFTISVAQNTPNGVSDIVDKGFPAFAMSGHSFHEYTGTKANPNVFSRNLLQSISDRTGQPVHIRVGGTSADFARYSPTQTQPIVFPPGYTPGAIPKGMTIGPSWFEGFANFPNVRWTFMSKLANYGRDQSAQDTVTVVRQALRNIPSGNLDALEVGNEIGYYPCANRDCTYNMPAYINEWRAVSGAIDSAVGAQKYQAPALYGNGGIWTVGNAFDKGQNSKGNIVSAAVHHYMDDKPVTVAQLQSNYMNHTRIARQLSQYSAPVSYLKTNQPNVRLHLAEDNSNTFSKDNADVLGVFGSTLWLADYMLFASTLGIARHNIQQSTGFSYSSWRAVNYDGKAAAVLPPWYAHPFVADVLGNTNDVRIADLKLGRDLFSAYGIYNAGTGKIQKIVLINLKDYATSHGTRPSQTVTLNVNNANYNNNVRVEKLTAPDARTQDASKITWKGTSWTFASQGKPVQGISDTTTVRASRGQFTVTVPAAQAVLLTLT</sequence>
<feature type="signal peptide" evidence="1">
    <location>
        <begin position="1"/>
        <end position="17"/>
    </location>
</feature>
<dbReference type="Gene3D" id="2.60.40.1180">
    <property type="entry name" value="Golgi alpha-mannosidase II"/>
    <property type="match status" value="1"/>
</dbReference>
<evidence type="ECO:0000313" key="3">
    <source>
        <dbReference type="EMBL" id="AQA29326.1"/>
    </source>
</evidence>
<dbReference type="PANTHER" id="PTHR36183">
    <property type="entry name" value="BETA-GLUCURONIDASE"/>
    <property type="match status" value="1"/>
</dbReference>
<accession>A0A1P8YXT8</accession>
<dbReference type="RefSeq" id="XP_047761037.1">
    <property type="nucleotide sequence ID" value="XM_047903598.1"/>
</dbReference>
<dbReference type="InterPro" id="IPR013780">
    <property type="entry name" value="Glyco_hydro_b"/>
</dbReference>
<dbReference type="AlphaFoldDB" id="A0A1P8YXT8"/>
<name>A0A1P8YXT8_PASFU</name>
<evidence type="ECO:0000256" key="1">
    <source>
        <dbReference type="SAM" id="SignalP"/>
    </source>
</evidence>
<evidence type="ECO:0000259" key="2">
    <source>
        <dbReference type="Pfam" id="PF16862"/>
    </source>
</evidence>
<feature type="chain" id="PRO_5040573475" evidence="1">
    <location>
        <begin position="18"/>
        <end position="516"/>
    </location>
</feature>
<dbReference type="Pfam" id="PF16862">
    <property type="entry name" value="Glyco_hydro_79C"/>
    <property type="match status" value="1"/>
</dbReference>
<reference evidence="3" key="1">
    <citation type="submission" date="2016-10" db="EMBL/GenBank/DDBJ databases">
        <title>Novel effectors identified in the apoplast of Cladosporium fulvum-infected tomato.</title>
        <authorList>
            <person name="Mesarich C.H."/>
            <person name="de Wit P.J.G.M."/>
        </authorList>
    </citation>
    <scope>NUCLEOTIDE SEQUENCE</scope>
    <source>
        <strain evidence="3">0WU</strain>
    </source>
</reference>
<gene>
    <name evidence="4" type="ORF">CLAFUR5_04450</name>
</gene>
<dbReference type="Proteomes" id="UP000756132">
    <property type="component" value="Chromosome 4"/>
</dbReference>
<evidence type="ECO:0000313" key="4">
    <source>
        <dbReference type="EMBL" id="UJO16671.1"/>
    </source>
</evidence>
<dbReference type="EMBL" id="KX943155">
    <property type="protein sequence ID" value="AQA29326.1"/>
    <property type="molecule type" value="Genomic_DNA"/>
</dbReference>
<organism evidence="3">
    <name type="scientific">Passalora fulva</name>
    <name type="common">Tomato leaf mold</name>
    <name type="synonym">Cladosporium fulvum</name>
    <dbReference type="NCBI Taxonomy" id="5499"/>
    <lineage>
        <taxon>Eukaryota</taxon>
        <taxon>Fungi</taxon>
        <taxon>Dikarya</taxon>
        <taxon>Ascomycota</taxon>
        <taxon>Pezizomycotina</taxon>
        <taxon>Dothideomycetes</taxon>
        <taxon>Dothideomycetidae</taxon>
        <taxon>Mycosphaerellales</taxon>
        <taxon>Mycosphaerellaceae</taxon>
        <taxon>Fulvia</taxon>
    </lineage>
</organism>
<dbReference type="KEGG" id="ffu:CLAFUR5_04450"/>
<dbReference type="EMBL" id="CP090166">
    <property type="protein sequence ID" value="UJO16671.1"/>
    <property type="molecule type" value="Genomic_DNA"/>
</dbReference>
<evidence type="ECO:0000313" key="5">
    <source>
        <dbReference type="Proteomes" id="UP000756132"/>
    </source>
</evidence>
<dbReference type="GeneID" id="71984328"/>
<dbReference type="InterPro" id="IPR031728">
    <property type="entry name" value="GlcAase_C"/>
</dbReference>
<dbReference type="InterPro" id="IPR017853">
    <property type="entry name" value="GH"/>
</dbReference>
<dbReference type="InterPro" id="IPR052974">
    <property type="entry name" value="GH79_Enzymes"/>
</dbReference>
<feature type="domain" description="Beta-glucuronidase C-terminal" evidence="2">
    <location>
        <begin position="404"/>
        <end position="512"/>
    </location>
</feature>
<dbReference type="OrthoDB" id="2831684at2759"/>
<dbReference type="SUPFAM" id="SSF51445">
    <property type="entry name" value="(Trans)glycosidases"/>
    <property type="match status" value="1"/>
</dbReference>
<keyword evidence="1" id="KW-0732">Signal</keyword>
<reference evidence="4" key="3">
    <citation type="journal article" date="2022" name="Microb. Genom.">
        <title>A chromosome-scale genome assembly of the tomato pathogen Cladosporium fulvum reveals a compartmentalized genome architecture and the presence of a dispensable chromosome.</title>
        <authorList>
            <person name="Zaccaron A.Z."/>
            <person name="Chen L.H."/>
            <person name="Samaras A."/>
            <person name="Stergiopoulos I."/>
        </authorList>
    </citation>
    <scope>NUCLEOTIDE SEQUENCE</scope>
    <source>
        <strain evidence="4">Race5_Kim</strain>
    </source>
</reference>
<keyword evidence="5" id="KW-1185">Reference proteome</keyword>
<proteinExistence type="predicted"/>
<protein>
    <submittedName>
        <fullName evidence="4">Beta-glucuronidase</fullName>
    </submittedName>
</protein>
<reference evidence="4" key="2">
    <citation type="submission" date="2021-12" db="EMBL/GenBank/DDBJ databases">
        <authorList>
            <person name="Zaccaron A."/>
            <person name="Stergiopoulos I."/>
        </authorList>
    </citation>
    <scope>NUCLEOTIDE SEQUENCE</scope>
    <source>
        <strain evidence="4">Race5_Kim</strain>
    </source>
</reference>
<dbReference type="Gene3D" id="3.20.20.80">
    <property type="entry name" value="Glycosidases"/>
    <property type="match status" value="1"/>
</dbReference>
<dbReference type="PANTHER" id="PTHR36183:SF2">
    <property type="entry name" value="BETA-GLUCURONIDASE C-TERMINAL DOMAIN-CONTAINING PROTEIN"/>
    <property type="match status" value="1"/>
</dbReference>